<dbReference type="InterPro" id="IPR005843">
    <property type="entry name" value="A-D-PHexomutase_C"/>
</dbReference>
<sequence>MPPHQLADFVKAYDVRGLVPEQLDVDVAWALGAAFAEVVITREGGKGCVIGHDMRATSPELSRAFAAGVTSRGVDVTLIGLASTDGLYFASGHLDLAGAMFTASHNPAAYNGIKLCRRGARPVGQDSGLGEVRDLAQELLDGTAEQRHEEEGTLTERDVLADYAGFLRGLVDLSGIRPLKVVVDAGNGMGGHTVPAVLETGAGLPALPLTVVPLYFELDGTFPNHEANPLEPENLRDLQAAVVEHGADLGLAFDGDADRCFVVDERGEPVSPSAITALIATREVAREVAAGTPAHEVAIVHNVITSAQVPEVIAGLGARAVRTRVGHSFIKGEMARADAVFGGEHSAHYYFRDFWFADTGMLAAMHVLAALGEEDAPLSELMADWTAYAASGEINSTVDDAAASTARVREWARDKDVAVDELDGLTLTHEGGAGDPMWWLNLRASNTEPLLRLNVEAADADTMAAIRDDVLSVVRGTSQGDS</sequence>
<feature type="domain" description="Alpha-D-phosphohexomutase alpha/beta/alpha" evidence="10">
    <location>
        <begin position="275"/>
        <end position="388"/>
    </location>
</feature>
<evidence type="ECO:0000259" key="9">
    <source>
        <dbReference type="Pfam" id="PF02879"/>
    </source>
</evidence>
<dbReference type="PRINTS" id="PR00509">
    <property type="entry name" value="PGMPMM"/>
</dbReference>
<gene>
    <name evidence="11" type="primary">manB</name>
    <name evidence="11" type="ORF">KLO01_03170</name>
</gene>
<feature type="domain" description="Alpha-D-phosphohexomutase C-terminal" evidence="7">
    <location>
        <begin position="393"/>
        <end position="471"/>
    </location>
</feature>
<dbReference type="GO" id="GO:0016868">
    <property type="term" value="F:intramolecular phosphotransferase activity"/>
    <property type="evidence" value="ECO:0007669"/>
    <property type="project" value="InterPro"/>
</dbReference>
<comment type="caution">
    <text evidence="11">The sequence shown here is derived from an EMBL/GenBank/DDBJ whole genome shotgun (WGS) entry which is preliminary data.</text>
</comment>
<feature type="domain" description="Alpha-D-phosphohexomutase alpha/beta/alpha" evidence="8">
    <location>
        <begin position="11"/>
        <end position="126"/>
    </location>
</feature>
<dbReference type="GO" id="GO:0046872">
    <property type="term" value="F:metal ion binding"/>
    <property type="evidence" value="ECO:0007669"/>
    <property type="project" value="UniProtKB-KW"/>
</dbReference>
<dbReference type="OrthoDB" id="9803322at2"/>
<evidence type="ECO:0000256" key="2">
    <source>
        <dbReference type="ARBA" id="ARBA00010231"/>
    </source>
</evidence>
<dbReference type="InterPro" id="IPR005841">
    <property type="entry name" value="Alpha-D-phosphohexomutase_SF"/>
</dbReference>
<reference evidence="11 12" key="1">
    <citation type="submission" date="2019-07" db="EMBL/GenBank/DDBJ databases">
        <title>Whole genome shotgun sequence of Knoellia locipacati NBRC 109775.</title>
        <authorList>
            <person name="Hosoyama A."/>
            <person name="Uohara A."/>
            <person name="Ohji S."/>
            <person name="Ichikawa N."/>
        </authorList>
    </citation>
    <scope>NUCLEOTIDE SEQUENCE [LARGE SCALE GENOMIC DNA]</scope>
    <source>
        <strain evidence="11 12">NBRC 109775</strain>
    </source>
</reference>
<dbReference type="NCBIfam" id="NF007088">
    <property type="entry name" value="PRK09542.1"/>
    <property type="match status" value="1"/>
</dbReference>
<evidence type="ECO:0000256" key="5">
    <source>
        <dbReference type="ARBA" id="ARBA00022842"/>
    </source>
</evidence>
<dbReference type="GO" id="GO:0005975">
    <property type="term" value="P:carbohydrate metabolic process"/>
    <property type="evidence" value="ECO:0007669"/>
    <property type="project" value="InterPro"/>
</dbReference>
<evidence type="ECO:0000256" key="4">
    <source>
        <dbReference type="ARBA" id="ARBA00022723"/>
    </source>
</evidence>
<dbReference type="InterPro" id="IPR016055">
    <property type="entry name" value="A-D-PHexomutase_a/b/a-I/II/III"/>
</dbReference>
<proteinExistence type="inferred from homology"/>
<dbReference type="SUPFAM" id="SSF55957">
    <property type="entry name" value="Phosphoglucomutase, C-terminal domain"/>
    <property type="match status" value="1"/>
</dbReference>
<accession>A0A512SWE1</accession>
<dbReference type="Pfam" id="PF00408">
    <property type="entry name" value="PGM_PMM_IV"/>
    <property type="match status" value="1"/>
</dbReference>
<dbReference type="Gene3D" id="3.40.120.10">
    <property type="entry name" value="Alpha-D-Glucose-1,6-Bisphosphate, subunit A, domain 3"/>
    <property type="match status" value="3"/>
</dbReference>
<evidence type="ECO:0000313" key="11">
    <source>
        <dbReference type="EMBL" id="GEQ12270.1"/>
    </source>
</evidence>
<organism evidence="11 12">
    <name type="scientific">Knoellia locipacati</name>
    <dbReference type="NCBI Taxonomy" id="882824"/>
    <lineage>
        <taxon>Bacteria</taxon>
        <taxon>Bacillati</taxon>
        <taxon>Actinomycetota</taxon>
        <taxon>Actinomycetes</taxon>
        <taxon>Micrococcales</taxon>
        <taxon>Intrasporangiaceae</taxon>
        <taxon>Knoellia</taxon>
    </lineage>
</organism>
<comment type="similarity">
    <text evidence="2">Belongs to the phosphohexose mutase family.</text>
</comment>
<dbReference type="CDD" id="cd03089">
    <property type="entry name" value="PMM_PGM"/>
    <property type="match status" value="1"/>
</dbReference>
<name>A0A512SWE1_9MICO</name>
<evidence type="ECO:0000259" key="8">
    <source>
        <dbReference type="Pfam" id="PF02878"/>
    </source>
</evidence>
<dbReference type="InterPro" id="IPR036900">
    <property type="entry name" value="A-D-PHexomutase_C_sf"/>
</dbReference>
<dbReference type="EMBL" id="BKBA01000003">
    <property type="protein sequence ID" value="GEQ12270.1"/>
    <property type="molecule type" value="Genomic_DNA"/>
</dbReference>
<dbReference type="RefSeq" id="WP_147061812.1">
    <property type="nucleotide sequence ID" value="NZ_BAABDN010000001.1"/>
</dbReference>
<dbReference type="InterPro" id="IPR005845">
    <property type="entry name" value="A-D-PHexomutase_a/b/a-II"/>
</dbReference>
<dbReference type="InterPro" id="IPR005846">
    <property type="entry name" value="A-D-PHexomutase_a/b/a-III"/>
</dbReference>
<comment type="cofactor">
    <cofactor evidence="1">
        <name>Mg(2+)</name>
        <dbReference type="ChEBI" id="CHEBI:18420"/>
    </cofactor>
</comment>
<evidence type="ECO:0000256" key="6">
    <source>
        <dbReference type="ARBA" id="ARBA00023235"/>
    </source>
</evidence>
<dbReference type="Pfam" id="PF02878">
    <property type="entry name" value="PGM_PMM_I"/>
    <property type="match status" value="1"/>
</dbReference>
<keyword evidence="6" id="KW-0413">Isomerase</keyword>
<protein>
    <submittedName>
        <fullName evidence="11">Phosphomannomutase/phosphoglucomutase</fullName>
    </submittedName>
</protein>
<keyword evidence="5" id="KW-0460">Magnesium</keyword>
<dbReference type="SUPFAM" id="SSF53738">
    <property type="entry name" value="Phosphoglucomutase, first 3 domains"/>
    <property type="match status" value="3"/>
</dbReference>
<evidence type="ECO:0000256" key="1">
    <source>
        <dbReference type="ARBA" id="ARBA00001946"/>
    </source>
</evidence>
<dbReference type="Pfam" id="PF02880">
    <property type="entry name" value="PGM_PMM_III"/>
    <property type="match status" value="1"/>
</dbReference>
<evidence type="ECO:0000259" key="10">
    <source>
        <dbReference type="Pfam" id="PF02880"/>
    </source>
</evidence>
<dbReference type="InterPro" id="IPR005844">
    <property type="entry name" value="A-D-PHexomutase_a/b/a-I"/>
</dbReference>
<feature type="domain" description="Alpha-D-phosphohexomutase alpha/beta/alpha" evidence="9">
    <location>
        <begin position="167"/>
        <end position="267"/>
    </location>
</feature>
<keyword evidence="12" id="KW-1185">Reference proteome</keyword>
<dbReference type="PANTHER" id="PTHR43771">
    <property type="entry name" value="PHOSPHOMANNOMUTASE"/>
    <property type="match status" value="1"/>
</dbReference>
<evidence type="ECO:0000256" key="3">
    <source>
        <dbReference type="ARBA" id="ARBA00022553"/>
    </source>
</evidence>
<dbReference type="Gene3D" id="3.30.310.50">
    <property type="entry name" value="Alpha-D-phosphohexomutase, C-terminal domain"/>
    <property type="match status" value="1"/>
</dbReference>
<evidence type="ECO:0000313" key="12">
    <source>
        <dbReference type="Proteomes" id="UP000321793"/>
    </source>
</evidence>
<evidence type="ECO:0000259" key="7">
    <source>
        <dbReference type="Pfam" id="PF00408"/>
    </source>
</evidence>
<keyword evidence="3" id="KW-0597">Phosphoprotein</keyword>
<dbReference type="PANTHER" id="PTHR43771:SF1">
    <property type="entry name" value="PHOSPHOMANNOMUTASE"/>
    <property type="match status" value="1"/>
</dbReference>
<dbReference type="AlphaFoldDB" id="A0A512SWE1"/>
<dbReference type="Pfam" id="PF02879">
    <property type="entry name" value="PGM_PMM_II"/>
    <property type="match status" value="1"/>
</dbReference>
<keyword evidence="4" id="KW-0479">Metal-binding</keyword>
<dbReference type="Proteomes" id="UP000321793">
    <property type="component" value="Unassembled WGS sequence"/>
</dbReference>